<dbReference type="AlphaFoldDB" id="A0A840UAY8"/>
<dbReference type="InterPro" id="IPR020456">
    <property type="entry name" value="Acylphosphatase"/>
</dbReference>
<accession>A0A840UAY8</accession>
<evidence type="ECO:0000256" key="2">
    <source>
        <dbReference type="ARBA" id="ARBA00012150"/>
    </source>
</evidence>
<dbReference type="SUPFAM" id="SSF54975">
    <property type="entry name" value="Acylphosphatase/BLUF domain-like"/>
    <property type="match status" value="1"/>
</dbReference>
<name>A0A840UAY8_9GAMM</name>
<dbReference type="PANTHER" id="PTHR47268">
    <property type="entry name" value="ACYLPHOSPHATASE"/>
    <property type="match status" value="1"/>
</dbReference>
<dbReference type="InterPro" id="IPR017968">
    <property type="entry name" value="Acylphosphatase_CS"/>
</dbReference>
<evidence type="ECO:0000256" key="3">
    <source>
        <dbReference type="ARBA" id="ARBA00015991"/>
    </source>
</evidence>
<evidence type="ECO:0000313" key="8">
    <source>
        <dbReference type="EMBL" id="MBB5320420.1"/>
    </source>
</evidence>
<gene>
    <name evidence="8" type="ORF">HNR38_000892</name>
</gene>
<organism evidence="8 9">
    <name type="scientific">Marinobacter oulmenensis</name>
    <dbReference type="NCBI Taxonomy" id="643747"/>
    <lineage>
        <taxon>Bacteria</taxon>
        <taxon>Pseudomonadati</taxon>
        <taxon>Pseudomonadota</taxon>
        <taxon>Gammaproteobacteria</taxon>
        <taxon>Pseudomonadales</taxon>
        <taxon>Marinobacteraceae</taxon>
        <taxon>Marinobacter</taxon>
    </lineage>
</organism>
<evidence type="ECO:0000256" key="5">
    <source>
        <dbReference type="PROSITE-ProRule" id="PRU00520"/>
    </source>
</evidence>
<comment type="similarity">
    <text evidence="1 6">Belongs to the acylphosphatase family.</text>
</comment>
<dbReference type="RefSeq" id="WP_183700196.1">
    <property type="nucleotide sequence ID" value="NZ_JACHFE010000002.1"/>
</dbReference>
<dbReference type="PROSITE" id="PS00151">
    <property type="entry name" value="ACYLPHOSPHATASE_2"/>
    <property type="match status" value="1"/>
</dbReference>
<dbReference type="Proteomes" id="UP000591735">
    <property type="component" value="Unassembled WGS sequence"/>
</dbReference>
<dbReference type="EC" id="3.6.1.7" evidence="2 5"/>
<feature type="domain" description="Acylphosphatase-like" evidence="7">
    <location>
        <begin position="5"/>
        <end position="92"/>
    </location>
</feature>
<keyword evidence="5 8" id="KW-0378">Hydrolase</keyword>
<comment type="caution">
    <text evidence="8">The sequence shown here is derived from an EMBL/GenBank/DDBJ whole genome shotgun (WGS) entry which is preliminary data.</text>
</comment>
<keyword evidence="9" id="KW-1185">Reference proteome</keyword>
<dbReference type="InterPro" id="IPR001792">
    <property type="entry name" value="Acylphosphatase-like_dom"/>
</dbReference>
<comment type="catalytic activity">
    <reaction evidence="4 5">
        <text>an acyl phosphate + H2O = a carboxylate + phosphate + H(+)</text>
        <dbReference type="Rhea" id="RHEA:14965"/>
        <dbReference type="ChEBI" id="CHEBI:15377"/>
        <dbReference type="ChEBI" id="CHEBI:15378"/>
        <dbReference type="ChEBI" id="CHEBI:29067"/>
        <dbReference type="ChEBI" id="CHEBI:43474"/>
        <dbReference type="ChEBI" id="CHEBI:59918"/>
        <dbReference type="EC" id="3.6.1.7"/>
    </reaction>
</comment>
<sequence>MTHQRWHLLVSGKVQGVYYRASTEHKARELGLTGYVRNLPDGRVEIIAEGTTEALQALKDWCHQGPERADVTEIDARNHTATGEFTDFGARH</sequence>
<evidence type="ECO:0000259" key="7">
    <source>
        <dbReference type="PROSITE" id="PS51160"/>
    </source>
</evidence>
<protein>
    <recommendedName>
        <fullName evidence="3 5">acylphosphatase</fullName>
        <ecNumber evidence="2 5">3.6.1.7</ecNumber>
    </recommendedName>
</protein>
<dbReference type="PANTHER" id="PTHR47268:SF4">
    <property type="entry name" value="ACYLPHOSPHATASE"/>
    <property type="match status" value="1"/>
</dbReference>
<evidence type="ECO:0000256" key="4">
    <source>
        <dbReference type="ARBA" id="ARBA00047645"/>
    </source>
</evidence>
<feature type="active site" evidence="5">
    <location>
        <position position="38"/>
    </location>
</feature>
<reference evidence="8 9" key="1">
    <citation type="submission" date="2020-08" db="EMBL/GenBank/DDBJ databases">
        <title>Genomic Encyclopedia of Type Strains, Phase IV (KMG-IV): sequencing the most valuable type-strain genomes for metagenomic binning, comparative biology and taxonomic classification.</title>
        <authorList>
            <person name="Goeker M."/>
        </authorList>
    </citation>
    <scope>NUCLEOTIDE SEQUENCE [LARGE SCALE GENOMIC DNA]</scope>
    <source>
        <strain evidence="8 9">DSM 22359</strain>
    </source>
</reference>
<dbReference type="Gene3D" id="3.30.70.100">
    <property type="match status" value="1"/>
</dbReference>
<dbReference type="InterPro" id="IPR036046">
    <property type="entry name" value="Acylphosphatase-like_dom_sf"/>
</dbReference>
<feature type="active site" evidence="5">
    <location>
        <position position="20"/>
    </location>
</feature>
<dbReference type="EMBL" id="JACHFE010000002">
    <property type="protein sequence ID" value="MBB5320420.1"/>
    <property type="molecule type" value="Genomic_DNA"/>
</dbReference>
<evidence type="ECO:0000256" key="1">
    <source>
        <dbReference type="ARBA" id="ARBA00005614"/>
    </source>
</evidence>
<evidence type="ECO:0000313" key="9">
    <source>
        <dbReference type="Proteomes" id="UP000591735"/>
    </source>
</evidence>
<dbReference type="GO" id="GO:0003998">
    <property type="term" value="F:acylphosphatase activity"/>
    <property type="evidence" value="ECO:0007669"/>
    <property type="project" value="UniProtKB-EC"/>
</dbReference>
<dbReference type="Pfam" id="PF00708">
    <property type="entry name" value="Acylphosphatase"/>
    <property type="match status" value="1"/>
</dbReference>
<evidence type="ECO:0000256" key="6">
    <source>
        <dbReference type="RuleBase" id="RU004168"/>
    </source>
</evidence>
<proteinExistence type="inferred from homology"/>
<dbReference type="PROSITE" id="PS51160">
    <property type="entry name" value="ACYLPHOSPHATASE_3"/>
    <property type="match status" value="1"/>
</dbReference>